<evidence type="ECO:0000313" key="2">
    <source>
        <dbReference type="EMBL" id="KAH0893281.1"/>
    </source>
</evidence>
<dbReference type="Gene3D" id="1.10.1410.10">
    <property type="match status" value="1"/>
</dbReference>
<dbReference type="Proteomes" id="UP000824890">
    <property type="component" value="Unassembled WGS sequence"/>
</dbReference>
<dbReference type="EMBL" id="JAGKQM010000013">
    <property type="protein sequence ID" value="KAH0893281.1"/>
    <property type="molecule type" value="Genomic_DNA"/>
</dbReference>
<evidence type="ECO:0000259" key="1">
    <source>
        <dbReference type="Pfam" id="PF22600"/>
    </source>
</evidence>
<reference evidence="2 3" key="1">
    <citation type="submission" date="2021-05" db="EMBL/GenBank/DDBJ databases">
        <title>Genome Assembly of Synthetic Allotetraploid Brassica napus Reveals Homoeologous Exchanges between Subgenomes.</title>
        <authorList>
            <person name="Davis J.T."/>
        </authorList>
    </citation>
    <scope>NUCLEOTIDE SEQUENCE [LARGE SCALE GENOMIC DNA]</scope>
    <source>
        <strain evidence="3">cv. Da-Ae</strain>
        <tissue evidence="2">Seedling</tissue>
    </source>
</reference>
<feature type="domain" description="Poly(A) RNA polymerase mitochondrial-like central palm" evidence="1">
    <location>
        <begin position="52"/>
        <end position="199"/>
    </location>
</feature>
<protein>
    <recommendedName>
        <fullName evidence="1">Poly(A) RNA polymerase mitochondrial-like central palm domain-containing protein</fullName>
    </recommendedName>
</protein>
<name>A0ABQ8ALA7_BRANA</name>
<dbReference type="InterPro" id="IPR043519">
    <property type="entry name" value="NT_sf"/>
</dbReference>
<comment type="caution">
    <text evidence="2">The sequence shown here is derived from an EMBL/GenBank/DDBJ whole genome shotgun (WGS) entry which is preliminary data.</text>
</comment>
<dbReference type="InterPro" id="IPR054708">
    <property type="entry name" value="MTPAP-like_central"/>
</dbReference>
<proteinExistence type="predicted"/>
<dbReference type="SUPFAM" id="SSF81301">
    <property type="entry name" value="Nucleotidyltransferase"/>
    <property type="match status" value="1"/>
</dbReference>
<dbReference type="Gene3D" id="3.30.460.10">
    <property type="entry name" value="Beta Polymerase, domain 2"/>
    <property type="match status" value="1"/>
</dbReference>
<evidence type="ECO:0000313" key="3">
    <source>
        <dbReference type="Proteomes" id="UP000824890"/>
    </source>
</evidence>
<keyword evidence="3" id="KW-1185">Reference proteome</keyword>
<feature type="non-terminal residue" evidence="2">
    <location>
        <position position="1"/>
    </location>
</feature>
<sequence length="473" mass="53527">VNLLVSSSPMESRSGVAEENTVSSKGIRKKVKNSESVALQRYKIDTYNLVDLDKVLNDVYCSCRPVSADYEARKDTLKHINALAFDIYGDSKGGRPVLKAYGSFAMDMFFARSDLDVSINFGDGVSELPRDSKLQILERFAEKLRSLQGEGHVRNVVSILSARVPIVRFLDQRTSVECDLAVDSKESVLNSRIIQIISQIDDRFQKLCLLIKHWAKAHDVNSALRNTLNSISITLLVAHHLQTQDPPILPPFSLLFKGNIITYSKTQEFLNREKRNKESLGRLFVTFFVKLQSVEFLWRQGLCVSLRSGLWISKRWRRAGVGINVEDFLDVSQNVARVVNDRGAKKIYSSINQTVEELFEFLNGKIDGAHLKDKLFVPQPLVEPPPPPPAPQVEVYHQPPHHIYRCDEFKGHHNKRPRFGNGDHITVRHRHGGEEPIHAAGDDSHAIDLPPPPPPFGRVYRIYCDKFGPQNLP</sequence>
<dbReference type="PANTHER" id="PTHR12271">
    <property type="entry name" value="POLY A POLYMERASE CID PAP -RELATED"/>
    <property type="match status" value="1"/>
</dbReference>
<organism evidence="2 3">
    <name type="scientific">Brassica napus</name>
    <name type="common">Rape</name>
    <dbReference type="NCBI Taxonomy" id="3708"/>
    <lineage>
        <taxon>Eukaryota</taxon>
        <taxon>Viridiplantae</taxon>
        <taxon>Streptophyta</taxon>
        <taxon>Embryophyta</taxon>
        <taxon>Tracheophyta</taxon>
        <taxon>Spermatophyta</taxon>
        <taxon>Magnoliopsida</taxon>
        <taxon>eudicotyledons</taxon>
        <taxon>Gunneridae</taxon>
        <taxon>Pentapetalae</taxon>
        <taxon>rosids</taxon>
        <taxon>malvids</taxon>
        <taxon>Brassicales</taxon>
        <taxon>Brassicaceae</taxon>
        <taxon>Brassiceae</taxon>
        <taxon>Brassica</taxon>
    </lineage>
</organism>
<dbReference type="Pfam" id="PF22600">
    <property type="entry name" value="MTPAP-like_central"/>
    <property type="match status" value="1"/>
</dbReference>
<gene>
    <name evidence="2" type="ORF">HID58_055710</name>
</gene>
<dbReference type="PANTHER" id="PTHR12271:SF134">
    <property type="entry name" value="NUCLEOTIDYLTRANSFERASE FAMILY PROTEIN"/>
    <property type="match status" value="1"/>
</dbReference>
<accession>A0ABQ8ALA7</accession>
<dbReference type="SUPFAM" id="SSF81631">
    <property type="entry name" value="PAP/OAS1 substrate-binding domain"/>
    <property type="match status" value="1"/>
</dbReference>
<dbReference type="CDD" id="cd05402">
    <property type="entry name" value="NT_PAP_TUTase"/>
    <property type="match status" value="1"/>
</dbReference>